<proteinExistence type="predicted"/>
<dbReference type="InterPro" id="IPR036061">
    <property type="entry name" value="CheW-like_dom_sf"/>
</dbReference>
<gene>
    <name evidence="1" type="ORF">D791_04006</name>
</gene>
<evidence type="ECO:0000313" key="2">
    <source>
        <dbReference type="Proteomes" id="UP000019464"/>
    </source>
</evidence>
<name>W9UWG6_9GAMM</name>
<dbReference type="EMBL" id="AONB01000037">
    <property type="protein sequence ID" value="EXJ09076.1"/>
    <property type="molecule type" value="Genomic_DNA"/>
</dbReference>
<dbReference type="OrthoDB" id="5565759at2"/>
<dbReference type="AlphaFoldDB" id="W9UWG6"/>
<dbReference type="Proteomes" id="UP000019464">
    <property type="component" value="Unassembled WGS sequence"/>
</dbReference>
<reference evidence="1 2" key="2">
    <citation type="journal article" date="2015" name="Syst. Appl. Microbiol.">
        <title>Nitrincola nitratireducens sp. nov. isolated from a haloalkaline crater lake.</title>
        <authorList>
            <person name="Singh A."/>
            <person name="Vaidya B."/>
            <person name="Tanuku N.R."/>
            <person name="Pinnaka A.K."/>
        </authorList>
    </citation>
    <scope>NUCLEOTIDE SEQUENCE [LARGE SCALE GENOMIC DNA]</scope>
    <source>
        <strain evidence="1 2">AK23</strain>
    </source>
</reference>
<comment type="caution">
    <text evidence="1">The sequence shown here is derived from an EMBL/GenBank/DDBJ whole genome shotgun (WGS) entry which is preliminary data.</text>
</comment>
<dbReference type="SUPFAM" id="SSF50341">
    <property type="entry name" value="CheW-like"/>
    <property type="match status" value="1"/>
</dbReference>
<organism evidence="1 2">
    <name type="scientific">Nitrincola nitratireducens</name>
    <dbReference type="NCBI Taxonomy" id="1229521"/>
    <lineage>
        <taxon>Bacteria</taxon>
        <taxon>Pseudomonadati</taxon>
        <taxon>Pseudomonadota</taxon>
        <taxon>Gammaproteobacteria</taxon>
        <taxon>Oceanospirillales</taxon>
        <taxon>Oceanospirillaceae</taxon>
        <taxon>Nitrincola</taxon>
    </lineage>
</organism>
<sequence>MADIERVVSSQKPAAHDDLHCLLIDVHGLKLAVPFDYVEGASEIRDLTLSIDSRQDWILGRYGDAYQQTVVVDTGVWVIPSTYNVDDAAYTDIVVLKGRSWALACNSIIESIYIPLSSLNINKDKTHRAWLYATCLEKRCAILDIQQLLDEFGVMIV</sequence>
<dbReference type="GO" id="GO:0007165">
    <property type="term" value="P:signal transduction"/>
    <property type="evidence" value="ECO:0007669"/>
    <property type="project" value="InterPro"/>
</dbReference>
<dbReference type="GO" id="GO:0006935">
    <property type="term" value="P:chemotaxis"/>
    <property type="evidence" value="ECO:0007669"/>
    <property type="project" value="InterPro"/>
</dbReference>
<keyword evidence="2" id="KW-1185">Reference proteome</keyword>
<accession>W9UWG6</accession>
<dbReference type="STRING" id="1229521.D791_04006"/>
<protein>
    <recommendedName>
        <fullName evidence="3">CheW-like domain protein</fullName>
    </recommendedName>
</protein>
<evidence type="ECO:0008006" key="3">
    <source>
        <dbReference type="Google" id="ProtNLM"/>
    </source>
</evidence>
<reference evidence="2" key="1">
    <citation type="submission" date="2012-11" db="EMBL/GenBank/DDBJ databases">
        <authorList>
            <person name="Singh A."/>
            <person name="Pinnaka A.K."/>
            <person name="Vaidya B."/>
        </authorList>
    </citation>
    <scope>NUCLEOTIDE SEQUENCE [LARGE SCALE GENOMIC DNA]</scope>
    <source>
        <strain evidence="2">AK23</strain>
    </source>
</reference>
<evidence type="ECO:0000313" key="1">
    <source>
        <dbReference type="EMBL" id="EXJ09076.1"/>
    </source>
</evidence>